<reference evidence="1 2" key="1">
    <citation type="submission" date="2024-09" db="EMBL/GenBank/DDBJ databases">
        <title>Chromosome-scale assembly of Riccia fluitans.</title>
        <authorList>
            <person name="Paukszto L."/>
            <person name="Sawicki J."/>
            <person name="Karawczyk K."/>
            <person name="Piernik-Szablinska J."/>
            <person name="Szczecinska M."/>
            <person name="Mazdziarz M."/>
        </authorList>
    </citation>
    <scope>NUCLEOTIDE SEQUENCE [LARGE SCALE GENOMIC DNA]</scope>
    <source>
        <strain evidence="1">Rf_01</strain>
        <tissue evidence="1">Aerial parts of the thallus</tissue>
    </source>
</reference>
<evidence type="ECO:0000313" key="2">
    <source>
        <dbReference type="Proteomes" id="UP001605036"/>
    </source>
</evidence>
<sequence>MTTPKTAAAATKVEETKTAKDIATLPIAISIVGSMKATKEVAANGKGTHAANGTLIASIVEKVVKTLEEVKPAAVVTIEEAPEAVDTKHSKIRRKIQYGSKI</sequence>
<evidence type="ECO:0000313" key="1">
    <source>
        <dbReference type="EMBL" id="KAL2621785.1"/>
    </source>
</evidence>
<name>A0ABD1Y5C3_9MARC</name>
<keyword evidence="2" id="KW-1185">Reference proteome</keyword>
<dbReference type="AlphaFoldDB" id="A0ABD1Y5C3"/>
<dbReference type="Proteomes" id="UP001605036">
    <property type="component" value="Unassembled WGS sequence"/>
</dbReference>
<comment type="caution">
    <text evidence="1">The sequence shown here is derived from an EMBL/GenBank/DDBJ whole genome shotgun (WGS) entry which is preliminary data.</text>
</comment>
<proteinExistence type="predicted"/>
<dbReference type="EMBL" id="JBHFFA010000006">
    <property type="protein sequence ID" value="KAL2621785.1"/>
    <property type="molecule type" value="Genomic_DNA"/>
</dbReference>
<organism evidence="1 2">
    <name type="scientific">Riccia fluitans</name>
    <dbReference type="NCBI Taxonomy" id="41844"/>
    <lineage>
        <taxon>Eukaryota</taxon>
        <taxon>Viridiplantae</taxon>
        <taxon>Streptophyta</taxon>
        <taxon>Embryophyta</taxon>
        <taxon>Marchantiophyta</taxon>
        <taxon>Marchantiopsida</taxon>
        <taxon>Marchantiidae</taxon>
        <taxon>Marchantiales</taxon>
        <taxon>Ricciaceae</taxon>
        <taxon>Riccia</taxon>
    </lineage>
</organism>
<accession>A0ABD1Y5C3</accession>
<gene>
    <name evidence="1" type="ORF">R1flu_001990</name>
</gene>
<protein>
    <submittedName>
        <fullName evidence="1">Uncharacterized protein</fullName>
    </submittedName>
</protein>